<dbReference type="STRING" id="246191.SAMN05660337_2366"/>
<dbReference type="EMBL" id="FNGA01000003">
    <property type="protein sequence ID" value="SDL17899.1"/>
    <property type="molecule type" value="Genomic_DNA"/>
</dbReference>
<dbReference type="AlphaFoldDB" id="A0A1G9HY66"/>
<dbReference type="PANTHER" id="PTHR36566:SF1">
    <property type="entry name" value="PYRIDINIUM-3,5-BISTHIOCARBOXYLIC ACID MONONUCLEOTIDE NICKEL INSERTION PROTEIN"/>
    <property type="match status" value="1"/>
</dbReference>
<keyword evidence="1" id="KW-0533">Nickel</keyword>
<reference evidence="3" key="1">
    <citation type="submission" date="2016-10" db="EMBL/GenBank/DDBJ databases">
        <authorList>
            <person name="Varghese N."/>
            <person name="Submissions S."/>
        </authorList>
    </citation>
    <scope>NUCLEOTIDE SEQUENCE [LARGE SCALE GENOMIC DNA]</scope>
    <source>
        <strain evidence="3">DSM 16995</strain>
    </source>
</reference>
<dbReference type="OrthoDB" id="9765625at2"/>
<dbReference type="InterPro" id="IPR002822">
    <property type="entry name" value="Ni_insertion"/>
</dbReference>
<organism evidence="2 3">
    <name type="scientific">Maridesulfovibrio ferrireducens</name>
    <dbReference type="NCBI Taxonomy" id="246191"/>
    <lineage>
        <taxon>Bacteria</taxon>
        <taxon>Pseudomonadati</taxon>
        <taxon>Thermodesulfobacteriota</taxon>
        <taxon>Desulfovibrionia</taxon>
        <taxon>Desulfovibrionales</taxon>
        <taxon>Desulfovibrionaceae</taxon>
        <taxon>Maridesulfovibrio</taxon>
    </lineage>
</organism>
<evidence type="ECO:0000313" key="2">
    <source>
        <dbReference type="EMBL" id="SDL17899.1"/>
    </source>
</evidence>
<dbReference type="Pfam" id="PF01969">
    <property type="entry name" value="Ni_insertion"/>
    <property type="match status" value="1"/>
</dbReference>
<gene>
    <name evidence="2" type="ORF">SAMN05660337_2366</name>
</gene>
<evidence type="ECO:0000256" key="1">
    <source>
        <dbReference type="ARBA" id="ARBA00022596"/>
    </source>
</evidence>
<keyword evidence="3" id="KW-1185">Reference proteome</keyword>
<evidence type="ECO:0008006" key="4">
    <source>
        <dbReference type="Google" id="ProtNLM"/>
    </source>
</evidence>
<dbReference type="PANTHER" id="PTHR36566">
    <property type="entry name" value="NICKEL INSERTION PROTEIN-RELATED"/>
    <property type="match status" value="1"/>
</dbReference>
<proteinExistence type="predicted"/>
<dbReference type="Gene3D" id="3.10.20.300">
    <property type="entry name" value="mk0293 like domain"/>
    <property type="match status" value="1"/>
</dbReference>
<accession>A0A1G9HY66</accession>
<dbReference type="NCBIfam" id="TIGR00299">
    <property type="entry name" value="nickel pincer cofactor biosynthesis protein LarC"/>
    <property type="match status" value="1"/>
</dbReference>
<dbReference type="RefSeq" id="WP_092161318.1">
    <property type="nucleotide sequence ID" value="NZ_FNGA01000003.1"/>
</dbReference>
<name>A0A1G9HY66_9BACT</name>
<evidence type="ECO:0000313" key="3">
    <source>
        <dbReference type="Proteomes" id="UP000199053"/>
    </source>
</evidence>
<dbReference type="Gene3D" id="3.30.70.1380">
    <property type="entry name" value="Transcriptional regulatory protein pf0864 domain like"/>
    <property type="match status" value="1"/>
</dbReference>
<dbReference type="Proteomes" id="UP000199053">
    <property type="component" value="Unassembled WGS sequence"/>
</dbReference>
<sequence>MKSLLIDPRMAGVAGDMLLAALLDLTGDQECLPLLSKAICELTHCTASIKAIHTTSMGIGAIKMDIGLKGERFASAEDLARAFKNISNFMEMSPTVIDKGLEVISVLAEAESAVHEGHYHLHEVGSVDTVIDIAGVLWLLDKYEFMDGQISCLPVAVGNGIISMDHGKLPAPAPATLEILCKRAIPIASSTEKFELATPTGVALLACIVDDFIKIYPTSTPLKAGQGAGNAELESSPNIIRIIENISSCENIEQAILLETLIDDASGEILGHALNEMLDAGALDAYITPATGKKNRPAHLVSILCVPGEEREMSCKLMQQTGSIGVRTHVVDRFIAERKIDKYKVEINDTKYPIRIKISTFDQHLISRKPEFDDLIEISKQTGLSPRIISEEVKRQCFLPIKDSNERD</sequence>
<protein>
    <recommendedName>
        <fullName evidence="4">Nickel insertion protein</fullName>
    </recommendedName>
</protein>